<reference evidence="3 5" key="2">
    <citation type="journal article" date="2013" name="Nature">
        <title>Insights into bilaterian evolution from three spiralian genomes.</title>
        <authorList>
            <person name="Simakov O."/>
            <person name="Marletaz F."/>
            <person name="Cho S.J."/>
            <person name="Edsinger-Gonzales E."/>
            <person name="Havlak P."/>
            <person name="Hellsten U."/>
            <person name="Kuo D.H."/>
            <person name="Larsson T."/>
            <person name="Lv J."/>
            <person name="Arendt D."/>
            <person name="Savage R."/>
            <person name="Osoegawa K."/>
            <person name="de Jong P."/>
            <person name="Grimwood J."/>
            <person name="Chapman J.A."/>
            <person name="Shapiro H."/>
            <person name="Aerts A."/>
            <person name="Otillar R.P."/>
            <person name="Terry A.Y."/>
            <person name="Boore J.L."/>
            <person name="Grigoriev I.V."/>
            <person name="Lindberg D.R."/>
            <person name="Seaver E.C."/>
            <person name="Weisblat D.A."/>
            <person name="Putnam N.H."/>
            <person name="Rokhsar D.S."/>
        </authorList>
    </citation>
    <scope>NUCLEOTIDE SEQUENCE</scope>
    <source>
        <strain evidence="3 5">I ESC-2004</strain>
    </source>
</reference>
<sequence length="551" mass="62000">MWGDVTLIGLELVIRDSLQEGVKTHKLVSFFYDRMPSPWVTGVQFCQEQLIESAWCNRGSSSLGREARNVLKHGAVPFVLLVLCNAIKRQQYAGLLSSAPTQRWQEATRRKAVYVLREPKIEPTPEDIHIPMMTALHTVRFHWGPVMKRAKQLTVRKRNGRNTTDLGGRPRITSGGSQASNATLHSVVNDQRNRTSSNISALHADNDFLKKTGVMRDMQVQPGHSQSFTVVVVIASLFLFVTMAITMALVVFCRKRNSVFAFQKSEQEDYPDYEMEEMETDVEYTETDSDTETSSLRKQQRRSKRVCKCQQSPSSVDRGDYQMVVTALVDRGSQEPGECSSRTLHAVKSKQERRFYGMTNMPPDVFQTQPLSHPKVNITYTNEVNAGQNSNNMYSVVVTMESPKTKLRNSRSDCNIQYHMASSNTAAKTVHSHTTCPSKGPFYVSLPQQESLKTAANQEKTLPNHTEPSSSGELDRPGPPATHFVATGAERIGRIGSIRSLSREQCMSLISLRSNCPTQVNDQTPTSLDEQESLLEEYFLNNYPEDQLFSD</sequence>
<feature type="compositionally biased region" description="Polar residues" evidence="1">
    <location>
        <begin position="460"/>
        <end position="472"/>
    </location>
</feature>
<proteinExistence type="predicted"/>
<evidence type="ECO:0000313" key="4">
    <source>
        <dbReference type="EnsemblMetazoa" id="CapteP195379"/>
    </source>
</evidence>
<evidence type="ECO:0000256" key="2">
    <source>
        <dbReference type="SAM" id="Phobius"/>
    </source>
</evidence>
<evidence type="ECO:0000313" key="5">
    <source>
        <dbReference type="Proteomes" id="UP000014760"/>
    </source>
</evidence>
<reference evidence="5" key="1">
    <citation type="submission" date="2012-12" db="EMBL/GenBank/DDBJ databases">
        <authorList>
            <person name="Hellsten U."/>
            <person name="Grimwood J."/>
            <person name="Chapman J.A."/>
            <person name="Shapiro H."/>
            <person name="Aerts A."/>
            <person name="Otillar R.P."/>
            <person name="Terry A.Y."/>
            <person name="Boore J.L."/>
            <person name="Simakov O."/>
            <person name="Marletaz F."/>
            <person name="Cho S.-J."/>
            <person name="Edsinger-Gonzales E."/>
            <person name="Havlak P."/>
            <person name="Kuo D.-H."/>
            <person name="Larsson T."/>
            <person name="Lv J."/>
            <person name="Arendt D."/>
            <person name="Savage R."/>
            <person name="Osoegawa K."/>
            <person name="de Jong P."/>
            <person name="Lindberg D.R."/>
            <person name="Seaver E.C."/>
            <person name="Weisblat D.A."/>
            <person name="Putnam N.H."/>
            <person name="Grigoriev I.V."/>
            <person name="Rokhsar D.S."/>
        </authorList>
    </citation>
    <scope>NUCLEOTIDE SEQUENCE</scope>
    <source>
        <strain evidence="5">I ESC-2004</strain>
    </source>
</reference>
<feature type="compositionally biased region" description="Polar residues" evidence="1">
    <location>
        <begin position="174"/>
        <end position="183"/>
    </location>
</feature>
<evidence type="ECO:0000313" key="3">
    <source>
        <dbReference type="EMBL" id="ELT88149.1"/>
    </source>
</evidence>
<dbReference type="HOGENOM" id="CLU_494539_0_0_1"/>
<dbReference type="EMBL" id="KB311954">
    <property type="protein sequence ID" value="ELT88149.1"/>
    <property type="molecule type" value="Genomic_DNA"/>
</dbReference>
<keyword evidence="2" id="KW-0812">Transmembrane</keyword>
<keyword evidence="2" id="KW-1133">Transmembrane helix</keyword>
<gene>
    <name evidence="3" type="ORF">CAPTEDRAFT_195379</name>
</gene>
<dbReference type="EMBL" id="AMQN01015496">
    <property type="status" value="NOT_ANNOTATED_CDS"/>
    <property type="molecule type" value="Genomic_DNA"/>
</dbReference>
<organism evidence="3">
    <name type="scientific">Capitella teleta</name>
    <name type="common">Polychaete worm</name>
    <dbReference type="NCBI Taxonomy" id="283909"/>
    <lineage>
        <taxon>Eukaryota</taxon>
        <taxon>Metazoa</taxon>
        <taxon>Spiralia</taxon>
        <taxon>Lophotrochozoa</taxon>
        <taxon>Annelida</taxon>
        <taxon>Polychaeta</taxon>
        <taxon>Sedentaria</taxon>
        <taxon>Scolecida</taxon>
        <taxon>Capitellidae</taxon>
        <taxon>Capitella</taxon>
    </lineage>
</organism>
<dbReference type="AlphaFoldDB" id="R7TAY3"/>
<feature type="region of interest" description="Disordered" evidence="1">
    <location>
        <begin position="460"/>
        <end position="483"/>
    </location>
</feature>
<feature type="compositionally biased region" description="Basic residues" evidence="1">
    <location>
        <begin position="298"/>
        <end position="307"/>
    </location>
</feature>
<name>R7TAY3_CAPTE</name>
<dbReference type="OrthoDB" id="6162772at2759"/>
<feature type="compositionally biased region" description="Acidic residues" evidence="1">
    <location>
        <begin position="280"/>
        <end position="291"/>
    </location>
</feature>
<evidence type="ECO:0000256" key="1">
    <source>
        <dbReference type="SAM" id="MobiDB-lite"/>
    </source>
</evidence>
<protein>
    <submittedName>
        <fullName evidence="3 4">Uncharacterized protein</fullName>
    </submittedName>
</protein>
<dbReference type="Proteomes" id="UP000014760">
    <property type="component" value="Unassembled WGS sequence"/>
</dbReference>
<dbReference type="EnsemblMetazoa" id="CapteT195379">
    <property type="protein sequence ID" value="CapteP195379"/>
    <property type="gene ID" value="CapteG195379"/>
</dbReference>
<keyword evidence="2" id="KW-0472">Membrane</keyword>
<reference evidence="4" key="3">
    <citation type="submission" date="2015-06" db="UniProtKB">
        <authorList>
            <consortium name="EnsemblMetazoa"/>
        </authorList>
    </citation>
    <scope>IDENTIFICATION</scope>
</reference>
<feature type="region of interest" description="Disordered" evidence="1">
    <location>
        <begin position="280"/>
        <end position="311"/>
    </location>
</feature>
<accession>R7TAY3</accession>
<feature type="region of interest" description="Disordered" evidence="1">
    <location>
        <begin position="155"/>
        <end position="183"/>
    </location>
</feature>
<feature type="transmembrane region" description="Helical" evidence="2">
    <location>
        <begin position="228"/>
        <end position="253"/>
    </location>
</feature>
<keyword evidence="5" id="KW-1185">Reference proteome</keyword>